<proteinExistence type="predicted"/>
<protein>
    <submittedName>
        <fullName evidence="1">Uncharacterized protein</fullName>
    </submittedName>
</protein>
<dbReference type="RefSeq" id="WP_154577796.1">
    <property type="nucleotide sequence ID" value="NZ_VULU01000064.1"/>
</dbReference>
<dbReference type="Proteomes" id="UP000460950">
    <property type="component" value="Unassembled WGS sequence"/>
</dbReference>
<name>A0A7K0JLE1_PHOVU</name>
<dbReference type="EMBL" id="VULU01000064">
    <property type="protein sequence ID" value="MSS50794.1"/>
    <property type="molecule type" value="Genomic_DNA"/>
</dbReference>
<organism evidence="1 2">
    <name type="scientific">Phocaeicola vulgatus</name>
    <name type="common">Bacteroides vulgatus</name>
    <dbReference type="NCBI Taxonomy" id="821"/>
    <lineage>
        <taxon>Bacteria</taxon>
        <taxon>Pseudomonadati</taxon>
        <taxon>Bacteroidota</taxon>
        <taxon>Bacteroidia</taxon>
        <taxon>Bacteroidales</taxon>
        <taxon>Bacteroidaceae</taxon>
        <taxon>Phocaeicola</taxon>
    </lineage>
</organism>
<reference evidence="1 2" key="1">
    <citation type="submission" date="2019-09" db="EMBL/GenBank/DDBJ databases">
        <title>In-depth cultivation of the pig gut microbiome towards novel bacterial diversity and tailored functional studies.</title>
        <authorList>
            <person name="Wylensek D."/>
            <person name="Hitch T.C.A."/>
            <person name="Clavel T."/>
        </authorList>
    </citation>
    <scope>NUCLEOTIDE SEQUENCE [LARGE SCALE GENOMIC DNA]</scope>
    <source>
        <strain evidence="1 2">WCA-389-WT-3C</strain>
    </source>
</reference>
<gene>
    <name evidence="1" type="ORF">FYJ30_21525</name>
</gene>
<evidence type="ECO:0000313" key="2">
    <source>
        <dbReference type="Proteomes" id="UP000460950"/>
    </source>
</evidence>
<evidence type="ECO:0000313" key="1">
    <source>
        <dbReference type="EMBL" id="MSS50794.1"/>
    </source>
</evidence>
<sequence length="75" mass="8692">MNTSFKRYSIAAELLTCIVFQHYMPTEIQPRYKTSIFALCRSHKQGSLTPPFLLRLSHSLWLMKVGLFIKNALFG</sequence>
<dbReference type="AlphaFoldDB" id="A0A7K0JLE1"/>
<comment type="caution">
    <text evidence="1">The sequence shown here is derived from an EMBL/GenBank/DDBJ whole genome shotgun (WGS) entry which is preliminary data.</text>
</comment>
<accession>A0A7K0JLE1</accession>